<comment type="pathway">
    <text evidence="6">Protein modification; protein ubiquitination.</text>
</comment>
<feature type="coiled-coil region" evidence="7">
    <location>
        <begin position="203"/>
        <end position="265"/>
    </location>
</feature>
<organism evidence="9 10">
    <name type="scientific">Liquidambar formosana</name>
    <name type="common">Formosan gum</name>
    <dbReference type="NCBI Taxonomy" id="63359"/>
    <lineage>
        <taxon>Eukaryota</taxon>
        <taxon>Viridiplantae</taxon>
        <taxon>Streptophyta</taxon>
        <taxon>Embryophyta</taxon>
        <taxon>Tracheophyta</taxon>
        <taxon>Spermatophyta</taxon>
        <taxon>Magnoliopsida</taxon>
        <taxon>eudicotyledons</taxon>
        <taxon>Gunneridae</taxon>
        <taxon>Pentapetalae</taxon>
        <taxon>Saxifragales</taxon>
        <taxon>Altingiaceae</taxon>
        <taxon>Liquidambar</taxon>
    </lineage>
</organism>
<evidence type="ECO:0000256" key="1">
    <source>
        <dbReference type="ARBA" id="ARBA00004123"/>
    </source>
</evidence>
<dbReference type="AlphaFoldDB" id="A0AAP0NHX5"/>
<keyword evidence="6" id="KW-0808">Transferase</keyword>
<proteinExistence type="inferred from homology"/>
<keyword evidence="6" id="KW-0833">Ubl conjugation pathway</keyword>
<keyword evidence="4 6" id="KW-0862">Zinc</keyword>
<dbReference type="EC" id="2.3.2.27" evidence="6"/>
<feature type="region of interest" description="Disordered" evidence="8">
    <location>
        <begin position="1"/>
        <end position="33"/>
    </location>
</feature>
<accession>A0AAP0NHX5</accession>
<comment type="similarity">
    <text evidence="6">Belongs to the BRE1 family.</text>
</comment>
<gene>
    <name evidence="9" type="ORF">L1049_017830</name>
</gene>
<dbReference type="Proteomes" id="UP001415857">
    <property type="component" value="Unassembled WGS sequence"/>
</dbReference>
<evidence type="ECO:0000256" key="7">
    <source>
        <dbReference type="SAM" id="Coils"/>
    </source>
</evidence>
<comment type="caution">
    <text evidence="9">The sequence shown here is derived from an EMBL/GenBank/DDBJ whole genome shotgun (WGS) entry which is preliminary data.</text>
</comment>
<dbReference type="GO" id="GO:0061630">
    <property type="term" value="F:ubiquitin protein ligase activity"/>
    <property type="evidence" value="ECO:0007669"/>
    <property type="project" value="UniProtKB-EC"/>
</dbReference>
<dbReference type="GO" id="GO:0006325">
    <property type="term" value="P:chromatin organization"/>
    <property type="evidence" value="ECO:0007669"/>
    <property type="project" value="UniProtKB-KW"/>
</dbReference>
<dbReference type="PANTHER" id="PTHR23163">
    <property type="entry name" value="RING FINGER PROTEIN-RELATED"/>
    <property type="match status" value="1"/>
</dbReference>
<keyword evidence="6" id="KW-0156">Chromatin regulator</keyword>
<reference evidence="9 10" key="1">
    <citation type="journal article" date="2024" name="Plant J.">
        <title>Genome sequences and population genomics reveal climatic adaptation and genomic divergence between two closely related sweetgum species.</title>
        <authorList>
            <person name="Xu W.Q."/>
            <person name="Ren C.Q."/>
            <person name="Zhang X.Y."/>
            <person name="Comes H.P."/>
            <person name="Liu X.H."/>
            <person name="Li Y.G."/>
            <person name="Kettle C.J."/>
            <person name="Jalonen R."/>
            <person name="Gaisberger H."/>
            <person name="Ma Y.Z."/>
            <person name="Qiu Y.X."/>
        </authorList>
    </citation>
    <scope>NUCLEOTIDE SEQUENCE [LARGE SCALE GENOMIC DNA]</scope>
    <source>
        <strain evidence="9">Hangzhou</strain>
    </source>
</reference>
<keyword evidence="6 7" id="KW-0175">Coiled coil</keyword>
<dbReference type="GO" id="GO:0016567">
    <property type="term" value="P:protein ubiquitination"/>
    <property type="evidence" value="ECO:0007669"/>
    <property type="project" value="UniProtKB-UniRule"/>
</dbReference>
<keyword evidence="5 6" id="KW-0539">Nucleus</keyword>
<evidence type="ECO:0000256" key="4">
    <source>
        <dbReference type="ARBA" id="ARBA00022833"/>
    </source>
</evidence>
<evidence type="ECO:0000256" key="2">
    <source>
        <dbReference type="ARBA" id="ARBA00022723"/>
    </source>
</evidence>
<dbReference type="GO" id="GO:0008270">
    <property type="term" value="F:zinc ion binding"/>
    <property type="evidence" value="ECO:0007669"/>
    <property type="project" value="UniProtKB-KW"/>
</dbReference>
<dbReference type="PANTHER" id="PTHR23163:SF0">
    <property type="entry name" value="E3 UBIQUITIN-PROTEIN LIGASE BRE1"/>
    <property type="match status" value="1"/>
</dbReference>
<evidence type="ECO:0000256" key="5">
    <source>
        <dbReference type="ARBA" id="ARBA00023242"/>
    </source>
</evidence>
<evidence type="ECO:0000313" key="10">
    <source>
        <dbReference type="Proteomes" id="UP001415857"/>
    </source>
</evidence>
<keyword evidence="10" id="KW-1185">Reference proteome</keyword>
<feature type="coiled-coil region" evidence="7">
    <location>
        <begin position="47"/>
        <end position="74"/>
    </location>
</feature>
<evidence type="ECO:0000256" key="6">
    <source>
        <dbReference type="RuleBase" id="RU365038"/>
    </source>
</evidence>
<keyword evidence="3 6" id="KW-0863">Zinc-finger</keyword>
<dbReference type="InterPro" id="IPR013956">
    <property type="entry name" value="E3_ubiquit_lig_Bre1"/>
</dbReference>
<evidence type="ECO:0000313" key="9">
    <source>
        <dbReference type="EMBL" id="KAK9273023.1"/>
    </source>
</evidence>
<dbReference type="GO" id="GO:0005634">
    <property type="term" value="C:nucleus"/>
    <property type="evidence" value="ECO:0007669"/>
    <property type="project" value="UniProtKB-SubCell"/>
</dbReference>
<dbReference type="GO" id="GO:0033503">
    <property type="term" value="C:HULC complex"/>
    <property type="evidence" value="ECO:0007669"/>
    <property type="project" value="TreeGrafter"/>
</dbReference>
<evidence type="ECO:0000256" key="8">
    <source>
        <dbReference type="SAM" id="MobiDB-lite"/>
    </source>
</evidence>
<comment type="catalytic activity">
    <reaction evidence="6">
        <text>S-ubiquitinyl-[E2 ubiquitin-conjugating enzyme]-L-cysteine + [acceptor protein]-L-lysine = [E2 ubiquitin-conjugating enzyme]-L-cysteine + N(6)-ubiquitinyl-[acceptor protein]-L-lysine.</text>
        <dbReference type="EC" id="2.3.2.27"/>
    </reaction>
</comment>
<keyword evidence="2 6" id="KW-0479">Metal-binding</keyword>
<comment type="subcellular location">
    <subcellularLocation>
        <location evidence="1 6">Nucleus</location>
    </subcellularLocation>
</comment>
<sequence>MGSTGEPDRKRRHFSSISPTAATAKKQPFLPSSEDKKLDSAVLQYQNQKLVQKLEAQKAEYISLENKFSQLKGRQKTYDNTLSVVNKSWEELVDDLESCSMHTRDSASSREDFKHLLITEDEASSPQEDAFLSRLIETGATESSSMSCPNQMEEDGQTACEKTKNILGNIVSAIDDLWYFKDGLYAAILKALPEEGLYRQKVSRDLEKEVKNLRSSLEDLHLKHRSLAREMQSHQDNDAKNKAELKRLRGELESTVAELEEINGKLGES</sequence>
<name>A0AAP0NHX5_LIQFO</name>
<protein>
    <recommendedName>
        <fullName evidence="6">E3 ubiquitin protein ligase</fullName>
        <ecNumber evidence="6">2.3.2.27</ecNumber>
    </recommendedName>
</protein>
<dbReference type="EMBL" id="JBBPBK010000012">
    <property type="protein sequence ID" value="KAK9273023.1"/>
    <property type="molecule type" value="Genomic_DNA"/>
</dbReference>
<evidence type="ECO:0000256" key="3">
    <source>
        <dbReference type="ARBA" id="ARBA00022771"/>
    </source>
</evidence>